<evidence type="ECO:0000256" key="2">
    <source>
        <dbReference type="SAM" id="Phobius"/>
    </source>
</evidence>
<gene>
    <name evidence="3" type="ORF">MENT_LOCUS32069</name>
</gene>
<name>A0A6V7VYY9_MELEN</name>
<feature type="region of interest" description="Disordered" evidence="1">
    <location>
        <begin position="34"/>
        <end position="61"/>
    </location>
</feature>
<dbReference type="EMBL" id="CAJEWN010000359">
    <property type="protein sequence ID" value="CAD2180019.1"/>
    <property type="molecule type" value="Genomic_DNA"/>
</dbReference>
<feature type="transmembrane region" description="Helical" evidence="2">
    <location>
        <begin position="6"/>
        <end position="28"/>
    </location>
</feature>
<keyword evidence="2" id="KW-0812">Transmembrane</keyword>
<sequence>MFSIFWLNYFLIIFYFLLPSNVDCMWSFSKGESSKTPLLSQQNYDEGSSSSSSIQSNQQIPPKANNGKKILLVTDVIYPHYDFFLNIANVLCYNGKYDVYLLVVKFEGNVISKKPLEEVHLIEVTYIEDKEYSQVHNKGGIEMSNWTSEDKKDDDHLIKLLGFYMYFTYKAAGL</sequence>
<feature type="compositionally biased region" description="Low complexity" evidence="1">
    <location>
        <begin position="40"/>
        <end position="59"/>
    </location>
</feature>
<protein>
    <submittedName>
        <fullName evidence="3">Uncharacterized protein</fullName>
    </submittedName>
</protein>
<keyword evidence="2" id="KW-0472">Membrane</keyword>
<dbReference type="AlphaFoldDB" id="A0A6V7VYY9"/>
<evidence type="ECO:0000313" key="4">
    <source>
        <dbReference type="Proteomes" id="UP000580250"/>
    </source>
</evidence>
<proteinExistence type="predicted"/>
<accession>A0A6V7VYY9</accession>
<keyword evidence="2" id="KW-1133">Transmembrane helix</keyword>
<evidence type="ECO:0000256" key="1">
    <source>
        <dbReference type="SAM" id="MobiDB-lite"/>
    </source>
</evidence>
<reference evidence="3 4" key="1">
    <citation type="submission" date="2020-08" db="EMBL/GenBank/DDBJ databases">
        <authorList>
            <person name="Koutsovoulos G."/>
            <person name="Danchin GJ E."/>
        </authorList>
    </citation>
    <scope>NUCLEOTIDE SEQUENCE [LARGE SCALE GENOMIC DNA]</scope>
</reference>
<dbReference type="Proteomes" id="UP000580250">
    <property type="component" value="Unassembled WGS sequence"/>
</dbReference>
<comment type="caution">
    <text evidence="3">The sequence shown here is derived from an EMBL/GenBank/DDBJ whole genome shotgun (WGS) entry which is preliminary data.</text>
</comment>
<evidence type="ECO:0000313" key="3">
    <source>
        <dbReference type="EMBL" id="CAD2180019.1"/>
    </source>
</evidence>
<organism evidence="3 4">
    <name type="scientific">Meloidogyne enterolobii</name>
    <name type="common">Root-knot nematode worm</name>
    <name type="synonym">Meloidogyne mayaguensis</name>
    <dbReference type="NCBI Taxonomy" id="390850"/>
    <lineage>
        <taxon>Eukaryota</taxon>
        <taxon>Metazoa</taxon>
        <taxon>Ecdysozoa</taxon>
        <taxon>Nematoda</taxon>
        <taxon>Chromadorea</taxon>
        <taxon>Rhabditida</taxon>
        <taxon>Tylenchina</taxon>
        <taxon>Tylenchomorpha</taxon>
        <taxon>Tylenchoidea</taxon>
        <taxon>Meloidogynidae</taxon>
        <taxon>Meloidogyninae</taxon>
        <taxon>Meloidogyne</taxon>
    </lineage>
</organism>